<evidence type="ECO:0008006" key="3">
    <source>
        <dbReference type="Google" id="ProtNLM"/>
    </source>
</evidence>
<dbReference type="Gene3D" id="3.10.450.50">
    <property type="match status" value="1"/>
</dbReference>
<dbReference type="PANTHER" id="PTHR33747">
    <property type="entry name" value="UPF0225 PROTEIN SCO1677"/>
    <property type="match status" value="1"/>
</dbReference>
<accession>A0A1R4IVC0</accession>
<dbReference type="AlphaFoldDB" id="A0A1R4IVC0"/>
<dbReference type="SUPFAM" id="SSF103642">
    <property type="entry name" value="Sec-C motif"/>
    <property type="match status" value="1"/>
</dbReference>
<protein>
    <recommendedName>
        <fullName evidence="3">Protein export cytoplasm protein SecA ATPase RNA helicase (TC 3.A.5.1.1)</fullName>
    </recommendedName>
</protein>
<name>A0A1R4IVC0_9LACT</name>
<evidence type="ECO:0000313" key="2">
    <source>
        <dbReference type="Proteomes" id="UP000195611"/>
    </source>
</evidence>
<dbReference type="PANTHER" id="PTHR33747:SF1">
    <property type="entry name" value="ADENYLATE CYCLASE-ASSOCIATED CAP C-TERMINAL DOMAIN-CONTAINING PROTEIN"/>
    <property type="match status" value="1"/>
</dbReference>
<gene>
    <name evidence="1" type="ORF">FM115_02700</name>
</gene>
<sequence length="429" mass="49455">MNDPMITDLNIAQLKSIKNLSITSVIAEFDLYSPAKNNSIKDMLAAYRKKSLLDLAYYNFIDLKKSWTKSKMVDTLTEQFTETLTGRLLALDREQSDLLKQFVESDPTIRNEQTRVHQLFFIRVFPAAVKLGLLFPHQKDNKLVIEIPKELPEALNDFNNSENDELNYFIRDLDLALKAGIHLYGILSYSKIVDLYRILHPEMDLSNASLSKIFYYTSTLAIAHSYFQPTVMTIASDRFDNEFHAEMFMEALNHDHKEDYKPSKDELLFYAKHTFDRRSAEYKQLSKILRKITDDYDIAISIIETHLLLGSRMSILMEELSEDDTVVFNSEKEVGKFVQSYIDLQKKIRLWRNAGNTFQDLKKATPYSVLNPHNEQTMLDETPLPSNVIPFSARANKPNKTIQATSKKIGRNEPCPCGSGLKYKKCCGR</sequence>
<dbReference type="EMBL" id="FUKW01000043">
    <property type="protein sequence ID" value="SJN23525.1"/>
    <property type="molecule type" value="Genomic_DNA"/>
</dbReference>
<dbReference type="Pfam" id="PF02810">
    <property type="entry name" value="SEC-C"/>
    <property type="match status" value="1"/>
</dbReference>
<dbReference type="RefSeq" id="WP_218778092.1">
    <property type="nucleotide sequence ID" value="NZ_FUKW01000043.1"/>
</dbReference>
<evidence type="ECO:0000313" key="1">
    <source>
        <dbReference type="EMBL" id="SJN23525.1"/>
    </source>
</evidence>
<dbReference type="InterPro" id="IPR004027">
    <property type="entry name" value="SEC_C_motif"/>
</dbReference>
<dbReference type="Proteomes" id="UP000195611">
    <property type="component" value="Unassembled WGS sequence"/>
</dbReference>
<organism evidence="1 2">
    <name type="scientific">Marinilactibacillus psychrotolerans 42ea</name>
    <dbReference type="NCBI Taxonomy" id="1255609"/>
    <lineage>
        <taxon>Bacteria</taxon>
        <taxon>Bacillati</taxon>
        <taxon>Bacillota</taxon>
        <taxon>Bacilli</taxon>
        <taxon>Lactobacillales</taxon>
        <taxon>Carnobacteriaceae</taxon>
        <taxon>Marinilactibacillus</taxon>
    </lineage>
</organism>
<proteinExistence type="predicted"/>
<reference evidence="1 2" key="1">
    <citation type="submission" date="2017-02" db="EMBL/GenBank/DDBJ databases">
        <authorList>
            <person name="Peterson S.W."/>
        </authorList>
    </citation>
    <scope>NUCLEOTIDE SEQUENCE [LARGE SCALE GENOMIC DNA]</scope>
    <source>
        <strain evidence="1 2">42ea</strain>
    </source>
</reference>